<organism evidence="1 2">
    <name type="scientific">Roseococcus pinisoli</name>
    <dbReference type="NCBI Taxonomy" id="2835040"/>
    <lineage>
        <taxon>Bacteria</taxon>
        <taxon>Pseudomonadati</taxon>
        <taxon>Pseudomonadota</taxon>
        <taxon>Alphaproteobacteria</taxon>
        <taxon>Acetobacterales</taxon>
        <taxon>Roseomonadaceae</taxon>
        <taxon>Roseococcus</taxon>
    </lineage>
</organism>
<dbReference type="EMBL" id="JAHCDA010000002">
    <property type="protein sequence ID" value="MBS7812091.1"/>
    <property type="molecule type" value="Genomic_DNA"/>
</dbReference>
<name>A0ABS5QEJ4_9PROT</name>
<accession>A0ABS5QEJ4</accession>
<keyword evidence="2" id="KW-1185">Reference proteome</keyword>
<comment type="caution">
    <text evidence="1">The sequence shown here is derived from an EMBL/GenBank/DDBJ whole genome shotgun (WGS) entry which is preliminary data.</text>
</comment>
<protein>
    <submittedName>
        <fullName evidence="1">Uncharacterized protein</fullName>
    </submittedName>
</protein>
<evidence type="ECO:0000313" key="2">
    <source>
        <dbReference type="Proteomes" id="UP000766336"/>
    </source>
</evidence>
<proteinExistence type="predicted"/>
<dbReference type="RefSeq" id="WP_213670727.1">
    <property type="nucleotide sequence ID" value="NZ_JAHCDA010000002.1"/>
</dbReference>
<dbReference type="Pfam" id="PF21973">
    <property type="entry name" value="DUF6925"/>
    <property type="match status" value="1"/>
</dbReference>
<sequence>MENDTDTAATALDRALRDPHAGWALGVLGAVAEFTRDLGEATAEADLDGGHGVVTARGGVRVQAGPGARLIAFEQLSRRVDSWQQGTSLCLPLQEADIGGASVVTELGPDAAALRPQDRDAILFDLGVGFPHLRACVRTADPELIALLRKGVGRGLLEPGNPAGAAVVGASPHRVFVTKFARVEVFQPIPPPDGTSPEGPHTHLLPQVLRSGRAHAATRPVPEGWVSLLDMFPAHPLHDQLGGRIAFEPARHAAFQDLLARFGLPAIAAEKQRLLRAVRAGEAPADYREAEDRHARAAARAALRQLGWTEPRLPRLAEWQAAFDRVPSDAE</sequence>
<gene>
    <name evidence="1" type="ORF">KHU32_14155</name>
</gene>
<evidence type="ECO:0000313" key="1">
    <source>
        <dbReference type="EMBL" id="MBS7812091.1"/>
    </source>
</evidence>
<dbReference type="Proteomes" id="UP000766336">
    <property type="component" value="Unassembled WGS sequence"/>
</dbReference>
<reference evidence="1 2" key="1">
    <citation type="submission" date="2021-05" db="EMBL/GenBank/DDBJ databases">
        <title>Roseococcus sp. XZZS9, whole genome shotgun sequencing project.</title>
        <authorList>
            <person name="Zhao G."/>
            <person name="Shen L."/>
        </authorList>
    </citation>
    <scope>NUCLEOTIDE SEQUENCE [LARGE SCALE GENOMIC DNA]</scope>
    <source>
        <strain evidence="1 2">XZZS9</strain>
    </source>
</reference>
<dbReference type="InterPro" id="IPR053838">
    <property type="entry name" value="DUF6925"/>
</dbReference>